<dbReference type="InterPro" id="IPR052164">
    <property type="entry name" value="Anthracycline_SecMetBiosynth"/>
</dbReference>
<dbReference type="HOGENOM" id="CLU_069623_3_0_11"/>
<dbReference type="PANTHER" id="PTHR33993:SF14">
    <property type="entry name" value="GB|AAF24581.1"/>
    <property type="match status" value="1"/>
</dbReference>
<dbReference type="GO" id="GO:0016829">
    <property type="term" value="F:lyase activity"/>
    <property type="evidence" value="ECO:0007669"/>
    <property type="project" value="UniProtKB-KW"/>
</dbReference>
<dbReference type="Pfam" id="PF00903">
    <property type="entry name" value="Glyoxalase"/>
    <property type="match status" value="1"/>
</dbReference>
<dbReference type="AlphaFoldDB" id="C7NJG2"/>
<dbReference type="KEGG" id="kse:Ksed_02060"/>
<sequence length="251" mass="26528">MTARTTTQHPGTPVWRDFWTTDPEGTARFLTEVLGCTIRENGPEPGYSVAELPQGAVCGIGPATAEEAPTDIAALFLASDDVDATHARALELGATEAIAPMDAGPTGRFSTVVDPTGALVSFWQAGEQTGYAAVDEVGFPCWQTLYSTDADAARRFYGELFGIEFGDDMPGYPIGGFGEDALFGIGPEASSSHWMQYVMVEDLDATLSTAVALGATETHRDSAPFGAWIDLRTPGGAAFGIFQTTDEQGEN</sequence>
<dbReference type="Proteomes" id="UP000006666">
    <property type="component" value="Chromosome"/>
</dbReference>
<dbReference type="SUPFAM" id="SSF54593">
    <property type="entry name" value="Glyoxalase/Bleomycin resistance protein/Dihydroxybiphenyl dioxygenase"/>
    <property type="match status" value="2"/>
</dbReference>
<protein>
    <submittedName>
        <fullName evidence="2">Lactoylglutathione lyase family protein</fullName>
    </submittedName>
</protein>
<evidence type="ECO:0000259" key="1">
    <source>
        <dbReference type="PROSITE" id="PS51819"/>
    </source>
</evidence>
<feature type="domain" description="VOC" evidence="1">
    <location>
        <begin position="139"/>
        <end position="244"/>
    </location>
</feature>
<dbReference type="Gene3D" id="3.10.180.10">
    <property type="entry name" value="2,3-Dihydroxybiphenyl 1,2-Dioxygenase, domain 1"/>
    <property type="match status" value="2"/>
</dbReference>
<organism evidence="2 3">
    <name type="scientific">Kytococcus sedentarius (strain ATCC 14392 / DSM 20547 / JCM 11482 / CCUG 33030 / NBRC 15357 / NCTC 11040 / CCM 314 / 541)</name>
    <name type="common">Micrococcus sedentarius</name>
    <dbReference type="NCBI Taxonomy" id="478801"/>
    <lineage>
        <taxon>Bacteria</taxon>
        <taxon>Bacillati</taxon>
        <taxon>Actinomycetota</taxon>
        <taxon>Actinomycetes</taxon>
        <taxon>Micrococcales</taxon>
        <taxon>Kytococcaceae</taxon>
        <taxon>Kytococcus</taxon>
    </lineage>
</organism>
<dbReference type="RefSeq" id="WP_012801711.1">
    <property type="nucleotide sequence ID" value="NC_013169.1"/>
</dbReference>
<dbReference type="InterPro" id="IPR004360">
    <property type="entry name" value="Glyas_Fos-R_dOase_dom"/>
</dbReference>
<feature type="domain" description="VOC" evidence="1">
    <location>
        <begin position="12"/>
        <end position="125"/>
    </location>
</feature>
<dbReference type="InterPro" id="IPR037523">
    <property type="entry name" value="VOC_core"/>
</dbReference>
<dbReference type="PROSITE" id="PS51819">
    <property type="entry name" value="VOC"/>
    <property type="match status" value="2"/>
</dbReference>
<proteinExistence type="predicted"/>
<dbReference type="InterPro" id="IPR041581">
    <property type="entry name" value="Glyoxalase_6"/>
</dbReference>
<dbReference type="Pfam" id="PF18029">
    <property type="entry name" value="Glyoxalase_6"/>
    <property type="match status" value="1"/>
</dbReference>
<dbReference type="EMBL" id="CP001686">
    <property type="protein sequence ID" value="ACV05292.1"/>
    <property type="molecule type" value="Genomic_DNA"/>
</dbReference>
<dbReference type="STRING" id="478801.Ksed_02060"/>
<evidence type="ECO:0000313" key="2">
    <source>
        <dbReference type="EMBL" id="ACV05292.1"/>
    </source>
</evidence>
<dbReference type="PANTHER" id="PTHR33993">
    <property type="entry name" value="GLYOXALASE-RELATED"/>
    <property type="match status" value="1"/>
</dbReference>
<gene>
    <name evidence="2" type="ordered locus">Ksed_02060</name>
</gene>
<evidence type="ECO:0000313" key="3">
    <source>
        <dbReference type="Proteomes" id="UP000006666"/>
    </source>
</evidence>
<accession>C7NJG2</accession>
<name>C7NJG2_KYTSD</name>
<dbReference type="InterPro" id="IPR029068">
    <property type="entry name" value="Glyas_Bleomycin-R_OHBP_Dase"/>
</dbReference>
<keyword evidence="3" id="KW-1185">Reference proteome</keyword>
<keyword evidence="2" id="KW-0456">Lyase</keyword>
<dbReference type="eggNOG" id="COG3324">
    <property type="taxonomic scope" value="Bacteria"/>
</dbReference>
<reference evidence="2 3" key="1">
    <citation type="journal article" date="2009" name="Stand. Genomic Sci.">
        <title>Complete genome sequence of Kytococcus sedentarius type strain (541).</title>
        <authorList>
            <person name="Sims D."/>
            <person name="Brettin T."/>
            <person name="Detter J.C."/>
            <person name="Han C."/>
            <person name="Lapidus A."/>
            <person name="Copeland A."/>
            <person name="Glavina Del Rio T."/>
            <person name="Nolan M."/>
            <person name="Chen F."/>
            <person name="Lucas S."/>
            <person name="Tice H."/>
            <person name="Cheng J.F."/>
            <person name="Bruce D."/>
            <person name="Goodwin L."/>
            <person name="Pitluck S."/>
            <person name="Ovchinnikova G."/>
            <person name="Pati A."/>
            <person name="Ivanova N."/>
            <person name="Mavrommatis K."/>
            <person name="Chen A."/>
            <person name="Palaniappan K."/>
            <person name="D'haeseleer P."/>
            <person name="Chain P."/>
            <person name="Bristow J."/>
            <person name="Eisen J.A."/>
            <person name="Markowitz V."/>
            <person name="Hugenholtz P."/>
            <person name="Schneider S."/>
            <person name="Goker M."/>
            <person name="Pukall R."/>
            <person name="Kyrpides N.C."/>
            <person name="Klenk H.P."/>
        </authorList>
    </citation>
    <scope>NUCLEOTIDE SEQUENCE [LARGE SCALE GENOMIC DNA]</scope>
    <source>
        <strain evidence="3">ATCC 14392 / DSM 20547 / JCM 11482 / CCUG 33030 / NBRC 15357 / NCTC 11040 / CCM 314 / 541</strain>
    </source>
</reference>